<reference evidence="5" key="1">
    <citation type="journal article" date="2019" name="Int. J. Syst. Evol. Microbiol.">
        <title>The Global Catalogue of Microorganisms (GCM) 10K type strain sequencing project: providing services to taxonomists for standard genome sequencing and annotation.</title>
        <authorList>
            <consortium name="The Broad Institute Genomics Platform"/>
            <consortium name="The Broad Institute Genome Sequencing Center for Infectious Disease"/>
            <person name="Wu L."/>
            <person name="Ma J."/>
        </authorList>
    </citation>
    <scope>NUCLEOTIDE SEQUENCE [LARGE SCALE GENOMIC DNA]</scope>
    <source>
        <strain evidence="5">KCTC 42964</strain>
    </source>
</reference>
<evidence type="ECO:0000313" key="4">
    <source>
        <dbReference type="EMBL" id="MFC3227898.1"/>
    </source>
</evidence>
<feature type="repeat" description="TPR" evidence="3">
    <location>
        <begin position="281"/>
        <end position="314"/>
    </location>
</feature>
<evidence type="ECO:0000313" key="5">
    <source>
        <dbReference type="Proteomes" id="UP001595528"/>
    </source>
</evidence>
<proteinExistence type="predicted"/>
<feature type="repeat" description="TPR" evidence="3">
    <location>
        <begin position="74"/>
        <end position="107"/>
    </location>
</feature>
<dbReference type="SUPFAM" id="SSF48452">
    <property type="entry name" value="TPR-like"/>
    <property type="match status" value="2"/>
</dbReference>
<dbReference type="InterPro" id="IPR011990">
    <property type="entry name" value="TPR-like_helical_dom_sf"/>
</dbReference>
<dbReference type="Pfam" id="PF13432">
    <property type="entry name" value="TPR_16"/>
    <property type="match status" value="1"/>
</dbReference>
<gene>
    <name evidence="4" type="ORF">ACFOGJ_11690</name>
</gene>
<dbReference type="RefSeq" id="WP_379900484.1">
    <property type="nucleotide sequence ID" value="NZ_JBHRTR010000026.1"/>
</dbReference>
<comment type="caution">
    <text evidence="4">The sequence shown here is derived from an EMBL/GenBank/DDBJ whole genome shotgun (WGS) entry which is preliminary data.</text>
</comment>
<keyword evidence="2 3" id="KW-0802">TPR repeat</keyword>
<dbReference type="PANTHER" id="PTHR44227">
    <property type="match status" value="1"/>
</dbReference>
<protein>
    <submittedName>
        <fullName evidence="4">Tetratricopeptide repeat protein</fullName>
    </submittedName>
</protein>
<keyword evidence="5" id="KW-1185">Reference proteome</keyword>
<evidence type="ECO:0000256" key="1">
    <source>
        <dbReference type="ARBA" id="ARBA00022737"/>
    </source>
</evidence>
<dbReference type="InterPro" id="IPR019734">
    <property type="entry name" value="TPR_rpt"/>
</dbReference>
<evidence type="ECO:0000256" key="2">
    <source>
        <dbReference type="ARBA" id="ARBA00022803"/>
    </source>
</evidence>
<evidence type="ECO:0000256" key="3">
    <source>
        <dbReference type="PROSITE-ProRule" id="PRU00339"/>
    </source>
</evidence>
<accession>A0ABV7L016</accession>
<organism evidence="4 5">
    <name type="scientific">Marinibaculum pumilum</name>
    <dbReference type="NCBI Taxonomy" id="1766165"/>
    <lineage>
        <taxon>Bacteria</taxon>
        <taxon>Pseudomonadati</taxon>
        <taxon>Pseudomonadota</taxon>
        <taxon>Alphaproteobacteria</taxon>
        <taxon>Rhodospirillales</taxon>
        <taxon>Rhodospirillaceae</taxon>
        <taxon>Marinibaculum</taxon>
    </lineage>
</organism>
<dbReference type="InterPro" id="IPR052346">
    <property type="entry name" value="O-mannosyl-transferase_TMTC"/>
</dbReference>
<dbReference type="Proteomes" id="UP001595528">
    <property type="component" value="Unassembled WGS sequence"/>
</dbReference>
<keyword evidence="1" id="KW-0677">Repeat</keyword>
<dbReference type="PROSITE" id="PS50005">
    <property type="entry name" value="TPR"/>
    <property type="match status" value="2"/>
</dbReference>
<dbReference type="EMBL" id="JBHRTR010000026">
    <property type="protein sequence ID" value="MFC3227898.1"/>
    <property type="molecule type" value="Genomic_DNA"/>
</dbReference>
<dbReference type="PANTHER" id="PTHR44227:SF3">
    <property type="entry name" value="PROTEIN O-MANNOSYL-TRANSFERASE TMTC4"/>
    <property type="match status" value="1"/>
</dbReference>
<dbReference type="Pfam" id="PF14559">
    <property type="entry name" value="TPR_19"/>
    <property type="match status" value="3"/>
</dbReference>
<dbReference type="SUPFAM" id="SSF53756">
    <property type="entry name" value="UDP-Glycosyltransferase/glycogen phosphorylase"/>
    <property type="match status" value="1"/>
</dbReference>
<sequence length="643" mass="68180">MAITNLAAAVTAGKAQLDGGRPDLAAFLFNQVLEADPTHPGALSGLATVMMHAGRTGDAAELLRKGMAAHPDDPDMRANRGALYLMMQDPEGALRCYDELLATDPDNAGHLLNRGSALMALGRHEAAHDSFARAAERQPAAGAAHLNMGMMRMLLDGEDGAGEAEAHFRRALEADPKLHGAWTNLYALRAMAGDREGAREAAEQALILAPQMPQHHHNLAQSLVALGELDAARKLLEKLRAAESRFAPAELLLAQIAVEQDRPAAAIAHLHRATELKPQDAAAWANLAALLHLQGRIEQADAALDRALTLAPENSAARLHKGRIQLAGGRLADGFANLAAMYDLPAVAADAPFAKLKGEEPEWDGAPLGAGLPQGGHLVLVPEPDDSLTFLMLRFAAAARARVERITFLDFRNMAPLIDRVPGIDTVVPVAPAADVPCDAIQRLGALPNLLPQALEAPAAGIPYLSVPPRAAQAWQQRVAAVANRGADDNRPLVGLIWRPHGHDRPGDERSMALKDLAPLLQVPHVRFVSLQFGPAQAEIDGLAQPDLLTPLGQHITGPVDLAAALAAVDLAVTVDCPAADMAGAMGLRCWTLLPHVAEWRWAEAGGGCRWYPTITPFRQDRPGDWESAVAAAARSLSRLAGG</sequence>
<dbReference type="SMART" id="SM00028">
    <property type="entry name" value="TPR"/>
    <property type="match status" value="9"/>
</dbReference>
<dbReference type="Gene3D" id="1.25.40.10">
    <property type="entry name" value="Tetratricopeptide repeat domain"/>
    <property type="match status" value="2"/>
</dbReference>
<name>A0ABV7L016_9PROT</name>